<dbReference type="Pfam" id="PF24693">
    <property type="entry name" value="DUF7660"/>
    <property type="match status" value="1"/>
</dbReference>
<evidence type="ECO:0000259" key="1">
    <source>
        <dbReference type="Pfam" id="PF24693"/>
    </source>
</evidence>
<evidence type="ECO:0000313" key="2">
    <source>
        <dbReference type="EMBL" id="XCJ74664.1"/>
    </source>
</evidence>
<dbReference type="InterPro" id="IPR056077">
    <property type="entry name" value="DUF7660"/>
</dbReference>
<sequence>MLLSPDDELRDRNDLVAFLRDLHRDFQQRGHEWGNPTLDHFLEALTAWIEGSESWYRHAGKELPAAGDWTFFARALTAATIYE</sequence>
<protein>
    <recommendedName>
        <fullName evidence="1">DUF7660 domain-containing protein</fullName>
    </recommendedName>
</protein>
<dbReference type="RefSeq" id="WP_353946101.1">
    <property type="nucleotide sequence ID" value="NZ_CP159534.1"/>
</dbReference>
<accession>A0AAU8J2M6</accession>
<dbReference type="EMBL" id="CP159534">
    <property type="protein sequence ID" value="XCJ74664.1"/>
    <property type="molecule type" value="Genomic_DNA"/>
</dbReference>
<feature type="domain" description="DUF7660" evidence="1">
    <location>
        <begin position="12"/>
        <end position="83"/>
    </location>
</feature>
<organism evidence="2">
    <name type="scientific">Streptomyces tabacisoli</name>
    <dbReference type="NCBI Taxonomy" id="3156398"/>
    <lineage>
        <taxon>Bacteria</taxon>
        <taxon>Bacillati</taxon>
        <taxon>Actinomycetota</taxon>
        <taxon>Actinomycetes</taxon>
        <taxon>Kitasatosporales</taxon>
        <taxon>Streptomycetaceae</taxon>
        <taxon>Streptomyces</taxon>
    </lineage>
</organism>
<proteinExistence type="predicted"/>
<dbReference type="AlphaFoldDB" id="A0AAU8J2M6"/>
<name>A0AAU8J2M6_9ACTN</name>
<reference evidence="2" key="1">
    <citation type="submission" date="2024-06" db="EMBL/GenBank/DDBJ databases">
        <title>Streptomyces sp. strain HUAS MG91 genome sequences.</title>
        <authorList>
            <person name="Mo P."/>
        </authorList>
    </citation>
    <scope>NUCLEOTIDE SEQUENCE</scope>
    <source>
        <strain evidence="2">HUAS MG91</strain>
    </source>
</reference>
<dbReference type="KEGG" id="stac:ABII15_33920"/>
<gene>
    <name evidence="2" type="ORF">ABII15_33920</name>
</gene>